<dbReference type="Proteomes" id="UP000231644">
    <property type="component" value="Unassembled WGS sequence"/>
</dbReference>
<dbReference type="EMBL" id="FOLX01000001">
    <property type="protein sequence ID" value="SFC57934.1"/>
    <property type="molecule type" value="Genomic_DNA"/>
</dbReference>
<keyword evidence="3" id="KW-1185">Reference proteome</keyword>
<dbReference type="OrthoDB" id="7860705at2"/>
<gene>
    <name evidence="2" type="ORF">SAMN05421762_1407</name>
</gene>
<evidence type="ECO:0008006" key="4">
    <source>
        <dbReference type="Google" id="ProtNLM"/>
    </source>
</evidence>
<evidence type="ECO:0000256" key="1">
    <source>
        <dbReference type="SAM" id="SignalP"/>
    </source>
</evidence>
<dbReference type="InterPro" id="IPR010767">
    <property type="entry name" value="Phage_CGC-2007_Cje0229"/>
</dbReference>
<protein>
    <recommendedName>
        <fullName evidence="4">DUF1353 domain-containing protein</fullName>
    </recommendedName>
</protein>
<evidence type="ECO:0000313" key="2">
    <source>
        <dbReference type="EMBL" id="SFC57934.1"/>
    </source>
</evidence>
<keyword evidence="1" id="KW-0732">Signal</keyword>
<name>A0A1I1KAI4_9RHOB</name>
<dbReference type="RefSeq" id="WP_093452293.1">
    <property type="nucleotide sequence ID" value="NZ_FNZG01000003.1"/>
</dbReference>
<dbReference type="AlphaFoldDB" id="A0A1I1KAI4"/>
<accession>A0A1I1KAI4</accession>
<evidence type="ECO:0000313" key="3">
    <source>
        <dbReference type="Proteomes" id="UP000231644"/>
    </source>
</evidence>
<dbReference type="PROSITE" id="PS51257">
    <property type="entry name" value="PROKAR_LIPOPROTEIN"/>
    <property type="match status" value="1"/>
</dbReference>
<feature type="chain" id="PRO_5014170197" description="DUF1353 domain-containing protein" evidence="1">
    <location>
        <begin position="19"/>
        <end position="288"/>
    </location>
</feature>
<reference evidence="2 3" key="1">
    <citation type="submission" date="2016-10" db="EMBL/GenBank/DDBJ databases">
        <authorList>
            <person name="de Groot N.N."/>
        </authorList>
    </citation>
    <scope>NUCLEOTIDE SEQUENCE [LARGE SCALE GENOMIC DNA]</scope>
    <source>
        <strain evidence="2 3">DSM 29619</strain>
    </source>
</reference>
<proteinExistence type="predicted"/>
<dbReference type="Pfam" id="PF07087">
    <property type="entry name" value="DUF1353"/>
    <property type="match status" value="1"/>
</dbReference>
<dbReference type="STRING" id="517719.SAMN05421762_1407"/>
<sequence>MRNFLICLSLPLILAACAQTGAGPAGPDDSYCARADSPICAFLNAPLRLSRGEVHLPRRPYPFQPLAEELRFVDRGGRLWIAPQGILTDGASIPPALVRVVGQPRDPSFAKAAAIHDSYCGVGNEDAPYYHTRSWKETHRMFYEALRVGGTPDMVAKTMFAAVYMGGPRWSMTRRDPVADPVVADDRAVVSSRLARATVDNPQLGHIPVDVLQARLVRLVARIASEGLSLAEIEAQVDGEIDALQVEFPTSISDSLSGFVAEELGRARDPIGGSGVVEPAVSTSLPAF</sequence>
<feature type="signal peptide" evidence="1">
    <location>
        <begin position="1"/>
        <end position="18"/>
    </location>
</feature>
<organism evidence="2 3">
    <name type="scientific">Pseudooceanicola nitratireducens</name>
    <dbReference type="NCBI Taxonomy" id="517719"/>
    <lineage>
        <taxon>Bacteria</taxon>
        <taxon>Pseudomonadati</taxon>
        <taxon>Pseudomonadota</taxon>
        <taxon>Alphaproteobacteria</taxon>
        <taxon>Rhodobacterales</taxon>
        <taxon>Paracoccaceae</taxon>
        <taxon>Pseudooceanicola</taxon>
    </lineage>
</organism>